<dbReference type="EMBL" id="JAEHFW010000001">
    <property type="protein sequence ID" value="MBK0377699.1"/>
    <property type="molecule type" value="Genomic_DNA"/>
</dbReference>
<dbReference type="InterPro" id="IPR050249">
    <property type="entry name" value="Pseudomonas-type_ThrB"/>
</dbReference>
<reference evidence="3" key="1">
    <citation type="submission" date="2020-12" db="EMBL/GenBank/DDBJ databases">
        <title>Bacterial novel species Mucilaginibacter sp. SD-g isolated from soil.</title>
        <authorList>
            <person name="Jung H.-Y."/>
        </authorList>
    </citation>
    <scope>NUCLEOTIDE SEQUENCE</scope>
    <source>
        <strain evidence="3">SD-g</strain>
    </source>
</reference>
<dbReference type="PANTHER" id="PTHR21064:SF6">
    <property type="entry name" value="AMINOGLYCOSIDE PHOSPHOTRANSFERASE DOMAIN-CONTAINING PROTEIN"/>
    <property type="match status" value="1"/>
</dbReference>
<protein>
    <submittedName>
        <fullName evidence="3">Phosphotransferase</fullName>
    </submittedName>
</protein>
<evidence type="ECO:0000313" key="3">
    <source>
        <dbReference type="EMBL" id="MBK0377699.1"/>
    </source>
</evidence>
<sequence length="328" mass="38191">MKPFPVVTSTLSPRHLADYVQDTYHLSAGTTCKLLKAGINHSYLINNGESKYVFRVYSLNWRTRAEIEEELRLLNLLQEKGISVSYPLKDDKGKYIQELPAPEGVRFGVLFSYANGDKLLNFPAELHYTVGETMARIHQLTQNMDLERITYAPDVLLIAPFEHLDKFLPAESEEMTWMLSIQNYLLEELEKADKSKLRKGAVHMDIWFDNLNITEDGRITIFDFDFCGNGWLCNDIAYYILQLHSTEKDETERMQKLDSFLKGYESITPINAEEKRMLAMLGVSIYFFYLGVQCQRFDNWSNVFMNETHLKRFINILIKPYFEKNVIG</sequence>
<gene>
    <name evidence="3" type="ORF">I5M19_00160</name>
</gene>
<feature type="domain" description="Aminoglycoside phosphotransferase" evidence="2">
    <location>
        <begin position="37"/>
        <end position="267"/>
    </location>
</feature>
<keyword evidence="4" id="KW-1185">Reference proteome</keyword>
<evidence type="ECO:0000313" key="4">
    <source>
        <dbReference type="Proteomes" id="UP000613193"/>
    </source>
</evidence>
<comment type="caution">
    <text evidence="3">The sequence shown here is derived from an EMBL/GenBank/DDBJ whole genome shotgun (WGS) entry which is preliminary data.</text>
</comment>
<dbReference type="InterPro" id="IPR011009">
    <property type="entry name" value="Kinase-like_dom_sf"/>
</dbReference>
<evidence type="ECO:0000256" key="1">
    <source>
        <dbReference type="ARBA" id="ARBA00038240"/>
    </source>
</evidence>
<dbReference type="Gene3D" id="3.30.200.20">
    <property type="entry name" value="Phosphorylase Kinase, domain 1"/>
    <property type="match status" value="1"/>
</dbReference>
<dbReference type="AlphaFoldDB" id="A0A934PPH3"/>
<dbReference type="InterPro" id="IPR002575">
    <property type="entry name" value="Aminoglycoside_PTrfase"/>
</dbReference>
<accession>A0A934PPH3</accession>
<dbReference type="GO" id="GO:0004413">
    <property type="term" value="F:homoserine kinase activity"/>
    <property type="evidence" value="ECO:0007669"/>
    <property type="project" value="TreeGrafter"/>
</dbReference>
<dbReference type="SUPFAM" id="SSF56112">
    <property type="entry name" value="Protein kinase-like (PK-like)"/>
    <property type="match status" value="1"/>
</dbReference>
<name>A0A934PPH3_9SPHI</name>
<dbReference type="GO" id="GO:0009088">
    <property type="term" value="P:threonine biosynthetic process"/>
    <property type="evidence" value="ECO:0007669"/>
    <property type="project" value="TreeGrafter"/>
</dbReference>
<dbReference type="Gene3D" id="3.90.1200.10">
    <property type="match status" value="1"/>
</dbReference>
<organism evidence="3 4">
    <name type="scientific">Mucilaginibacter segetis</name>
    <dbReference type="NCBI Taxonomy" id="2793071"/>
    <lineage>
        <taxon>Bacteria</taxon>
        <taxon>Pseudomonadati</taxon>
        <taxon>Bacteroidota</taxon>
        <taxon>Sphingobacteriia</taxon>
        <taxon>Sphingobacteriales</taxon>
        <taxon>Sphingobacteriaceae</taxon>
        <taxon>Mucilaginibacter</taxon>
    </lineage>
</organism>
<evidence type="ECO:0000259" key="2">
    <source>
        <dbReference type="Pfam" id="PF01636"/>
    </source>
</evidence>
<dbReference type="Proteomes" id="UP000613193">
    <property type="component" value="Unassembled WGS sequence"/>
</dbReference>
<dbReference type="RefSeq" id="WP_200062860.1">
    <property type="nucleotide sequence ID" value="NZ_JAEHFW010000001.1"/>
</dbReference>
<comment type="similarity">
    <text evidence="1">Belongs to the pseudomonas-type ThrB family.</text>
</comment>
<dbReference type="PANTHER" id="PTHR21064">
    <property type="entry name" value="AMINOGLYCOSIDE PHOSPHOTRANSFERASE DOMAIN-CONTAINING PROTEIN-RELATED"/>
    <property type="match status" value="1"/>
</dbReference>
<proteinExistence type="inferred from homology"/>
<dbReference type="Pfam" id="PF01636">
    <property type="entry name" value="APH"/>
    <property type="match status" value="1"/>
</dbReference>